<dbReference type="AlphaFoldDB" id="A0A914VQ12"/>
<organism evidence="1 2">
    <name type="scientific">Plectus sambesii</name>
    <dbReference type="NCBI Taxonomy" id="2011161"/>
    <lineage>
        <taxon>Eukaryota</taxon>
        <taxon>Metazoa</taxon>
        <taxon>Ecdysozoa</taxon>
        <taxon>Nematoda</taxon>
        <taxon>Chromadorea</taxon>
        <taxon>Plectida</taxon>
        <taxon>Plectina</taxon>
        <taxon>Plectoidea</taxon>
        <taxon>Plectidae</taxon>
        <taxon>Plectus</taxon>
    </lineage>
</organism>
<keyword evidence="1" id="KW-1185">Reference proteome</keyword>
<dbReference type="WBParaSite" id="PSAMB.scaffold2283size24141.g17165.t1">
    <property type="protein sequence ID" value="PSAMB.scaffold2283size24141.g17165.t1"/>
    <property type="gene ID" value="PSAMB.scaffold2283size24141.g17165"/>
</dbReference>
<name>A0A914VQ12_9BILA</name>
<evidence type="ECO:0000313" key="1">
    <source>
        <dbReference type="Proteomes" id="UP000887566"/>
    </source>
</evidence>
<sequence length="96" mass="10739">MEVCRWCRAERLGRCDLRGCTQSNGSDVMARGRCVVAFVVDALGVDNGDYMIGLYRVIILNNTMAFTRFYRRGTGLMMTVSVHDAIFTSDSIESSE</sequence>
<accession>A0A914VQ12</accession>
<proteinExistence type="predicted"/>
<dbReference type="Proteomes" id="UP000887566">
    <property type="component" value="Unplaced"/>
</dbReference>
<protein>
    <submittedName>
        <fullName evidence="2">Uncharacterized protein</fullName>
    </submittedName>
</protein>
<evidence type="ECO:0000313" key="2">
    <source>
        <dbReference type="WBParaSite" id="PSAMB.scaffold2283size24141.g17165.t1"/>
    </source>
</evidence>
<reference evidence="2" key="1">
    <citation type="submission" date="2022-11" db="UniProtKB">
        <authorList>
            <consortium name="WormBaseParasite"/>
        </authorList>
    </citation>
    <scope>IDENTIFICATION</scope>
</reference>